<accession>A0ABR2XUI9</accession>
<proteinExistence type="predicted"/>
<name>A0ABR2XUI9_9PEZI</name>
<dbReference type="InterPro" id="IPR052228">
    <property type="entry name" value="Sec_Metab_Biosynth_Oxidored"/>
</dbReference>
<comment type="caution">
    <text evidence="2">The sequence shown here is derived from an EMBL/GenBank/DDBJ whole genome shotgun (WGS) entry which is preliminary data.</text>
</comment>
<keyword evidence="3" id="KW-1185">Reference proteome</keyword>
<evidence type="ECO:0008006" key="4">
    <source>
        <dbReference type="Google" id="ProtNLM"/>
    </source>
</evidence>
<protein>
    <recommendedName>
        <fullName evidence="4">Oxidoreductase andH</fullName>
    </recommendedName>
</protein>
<dbReference type="InterPro" id="IPR036291">
    <property type="entry name" value="NAD(P)-bd_dom_sf"/>
</dbReference>
<keyword evidence="1" id="KW-0560">Oxidoreductase</keyword>
<dbReference type="PANTHER" id="PTHR47534:SF3">
    <property type="entry name" value="ALCOHOL DEHYDROGENASE-LIKE C-TERMINAL DOMAIN-CONTAINING PROTEIN"/>
    <property type="match status" value="1"/>
</dbReference>
<gene>
    <name evidence="2" type="ORF">SCAR479_05887</name>
</gene>
<dbReference type="Gene3D" id="3.40.50.720">
    <property type="entry name" value="NAD(P)-binding Rossmann-like Domain"/>
    <property type="match status" value="1"/>
</dbReference>
<reference evidence="2 3" key="1">
    <citation type="submission" date="2024-02" db="EMBL/GenBank/DDBJ databases">
        <title>First draft genome assembly of two strains of Seiridium cardinale.</title>
        <authorList>
            <person name="Emiliani G."/>
            <person name="Scali E."/>
        </authorList>
    </citation>
    <scope>NUCLEOTIDE SEQUENCE [LARGE SCALE GENOMIC DNA]</scope>
    <source>
        <strain evidence="2 3">BM-138-000479</strain>
    </source>
</reference>
<dbReference type="SUPFAM" id="SSF51735">
    <property type="entry name" value="NAD(P)-binding Rossmann-fold domains"/>
    <property type="match status" value="1"/>
</dbReference>
<organism evidence="2 3">
    <name type="scientific">Seiridium cardinale</name>
    <dbReference type="NCBI Taxonomy" id="138064"/>
    <lineage>
        <taxon>Eukaryota</taxon>
        <taxon>Fungi</taxon>
        <taxon>Dikarya</taxon>
        <taxon>Ascomycota</taxon>
        <taxon>Pezizomycotina</taxon>
        <taxon>Sordariomycetes</taxon>
        <taxon>Xylariomycetidae</taxon>
        <taxon>Amphisphaeriales</taxon>
        <taxon>Sporocadaceae</taxon>
        <taxon>Seiridium</taxon>
    </lineage>
</organism>
<dbReference type="Pfam" id="PF00106">
    <property type="entry name" value="adh_short"/>
    <property type="match status" value="1"/>
</dbReference>
<dbReference type="EMBL" id="JARVKM010000021">
    <property type="protein sequence ID" value="KAK9777494.1"/>
    <property type="molecule type" value="Genomic_DNA"/>
</dbReference>
<sequence length="330" mass="35993">MVSLKVVQQSNAQVANLPRGLVALFIGATSGIGKSALQHFAQHAPAPRIYTVARPSTAASHEKLIISLRLSKPEGTYKLITADVSLVAEIDKVAKAVVDKETKIDFLVMSAGFMAFEGRKDTREGLDPSMSTRYYSRLRAVEQLLPLLNSTAVASPRIVSVLAGGREASIDESDLDLRDRTNWSFWNASVHSATMGTLALEQIARENPRLSIVHWYPGPVATPGLERAQKYGMNIPDPMSQEESGARALFLATSDRYAVQRGLIAVPEGVETAEKTRGGIFLVDPLGETIDNEVVLTDMRERGVGEAVWNFTQKVFAASVAQSDERRDEL</sequence>
<dbReference type="PANTHER" id="PTHR47534">
    <property type="entry name" value="YALI0E05731P"/>
    <property type="match status" value="1"/>
</dbReference>
<evidence type="ECO:0000313" key="2">
    <source>
        <dbReference type="EMBL" id="KAK9777494.1"/>
    </source>
</evidence>
<dbReference type="Proteomes" id="UP001465668">
    <property type="component" value="Unassembled WGS sequence"/>
</dbReference>
<evidence type="ECO:0000256" key="1">
    <source>
        <dbReference type="ARBA" id="ARBA00023002"/>
    </source>
</evidence>
<evidence type="ECO:0000313" key="3">
    <source>
        <dbReference type="Proteomes" id="UP001465668"/>
    </source>
</evidence>
<dbReference type="InterPro" id="IPR002347">
    <property type="entry name" value="SDR_fam"/>
</dbReference>